<dbReference type="EMBL" id="BRXY01000418">
    <property type="protein sequence ID" value="GMH93713.1"/>
    <property type="molecule type" value="Genomic_DNA"/>
</dbReference>
<accession>A0A9W7BVX1</accession>
<dbReference type="AlphaFoldDB" id="A0A9W7BVX1"/>
<name>A0A9W7BVX1_9STRA</name>
<feature type="chain" id="PRO_5040860021" evidence="1">
    <location>
        <begin position="25"/>
        <end position="234"/>
    </location>
</feature>
<comment type="caution">
    <text evidence="2">The sequence shown here is derived from an EMBL/GenBank/DDBJ whole genome shotgun (WGS) entry which is preliminary data.</text>
</comment>
<feature type="signal peptide" evidence="1">
    <location>
        <begin position="1"/>
        <end position="24"/>
    </location>
</feature>
<evidence type="ECO:0000313" key="3">
    <source>
        <dbReference type="Proteomes" id="UP001165085"/>
    </source>
</evidence>
<organism evidence="2 3">
    <name type="scientific">Triparma strigata</name>
    <dbReference type="NCBI Taxonomy" id="1606541"/>
    <lineage>
        <taxon>Eukaryota</taxon>
        <taxon>Sar</taxon>
        <taxon>Stramenopiles</taxon>
        <taxon>Ochrophyta</taxon>
        <taxon>Bolidophyceae</taxon>
        <taxon>Parmales</taxon>
        <taxon>Triparmaceae</taxon>
        <taxon>Triparma</taxon>
    </lineage>
</organism>
<keyword evidence="1" id="KW-0732">Signal</keyword>
<dbReference type="GO" id="GO:0009507">
    <property type="term" value="C:chloroplast"/>
    <property type="evidence" value="ECO:0007669"/>
    <property type="project" value="TreeGrafter"/>
</dbReference>
<reference evidence="3" key="1">
    <citation type="journal article" date="2023" name="Commun. Biol.">
        <title>Genome analysis of Parmales, the sister group of diatoms, reveals the evolutionary specialization of diatoms from phago-mixotrophs to photoautotrophs.</title>
        <authorList>
            <person name="Ban H."/>
            <person name="Sato S."/>
            <person name="Yoshikawa S."/>
            <person name="Yamada K."/>
            <person name="Nakamura Y."/>
            <person name="Ichinomiya M."/>
            <person name="Sato N."/>
            <person name="Blanc-Mathieu R."/>
            <person name="Endo H."/>
            <person name="Kuwata A."/>
            <person name="Ogata H."/>
        </authorList>
    </citation>
    <scope>NUCLEOTIDE SEQUENCE [LARGE SCALE GENOMIC DNA]</scope>
    <source>
        <strain evidence="3">NIES 3701</strain>
    </source>
</reference>
<dbReference type="PANTHER" id="PTHR47908:SF2">
    <property type="entry name" value="TETRATRICOPEPTIDE REPEAT (TPR)-LIKE SUPERFAMILY PROTEIN"/>
    <property type="match status" value="1"/>
</dbReference>
<evidence type="ECO:0000313" key="2">
    <source>
        <dbReference type="EMBL" id="GMH93713.1"/>
    </source>
</evidence>
<proteinExistence type="predicted"/>
<keyword evidence="3" id="KW-1185">Reference proteome</keyword>
<dbReference type="OrthoDB" id="194083at2759"/>
<sequence>MVFVNLSSCLVVFLCWFFITLLSAPSVVHSLAAQPQVNRKAVMTAAAIEFVKNRNPAEALSLYNNLPASPYLWQRGLVAYCASEFEVAGKQFRFDRSVNGGDGEEALWECASLARLNRPRSELLDSLPPKGLSSNDPRAVIRDSVKLYYDFLSLPPDSSPAPLVEKLLTSSNIETDGDKTRFYADLYVALFYESLCPSPTLARSYLAQALNTAYGKSSNDFMVATADNMNRNKS</sequence>
<dbReference type="PANTHER" id="PTHR47908">
    <property type="match status" value="1"/>
</dbReference>
<dbReference type="Proteomes" id="UP001165085">
    <property type="component" value="Unassembled WGS sequence"/>
</dbReference>
<protein>
    <submittedName>
        <fullName evidence="2">Uncharacterized protein</fullName>
    </submittedName>
</protein>
<evidence type="ECO:0000256" key="1">
    <source>
        <dbReference type="SAM" id="SignalP"/>
    </source>
</evidence>
<gene>
    <name evidence="2" type="ORF">TrST_g6092</name>
</gene>